<evidence type="ECO:0000313" key="2">
    <source>
        <dbReference type="Proteomes" id="UP001367508"/>
    </source>
</evidence>
<protein>
    <submittedName>
        <fullName evidence="1">Uncharacterized protein</fullName>
    </submittedName>
</protein>
<dbReference type="AlphaFoldDB" id="A0AAN9JZA4"/>
<reference evidence="1 2" key="1">
    <citation type="submission" date="2024-01" db="EMBL/GenBank/DDBJ databases">
        <title>The genomes of 5 underutilized Papilionoideae crops provide insights into root nodulation and disease resistanc.</title>
        <authorList>
            <person name="Jiang F."/>
        </authorList>
    </citation>
    <scope>NUCLEOTIDE SEQUENCE [LARGE SCALE GENOMIC DNA]</scope>
    <source>
        <strain evidence="1">LVBAO_FW01</strain>
        <tissue evidence="1">Leaves</tissue>
    </source>
</reference>
<proteinExistence type="predicted"/>
<evidence type="ECO:0000313" key="1">
    <source>
        <dbReference type="EMBL" id="KAK7308305.1"/>
    </source>
</evidence>
<dbReference type="EMBL" id="JAYMYQ010000010">
    <property type="protein sequence ID" value="KAK7308305.1"/>
    <property type="molecule type" value="Genomic_DNA"/>
</dbReference>
<name>A0AAN9JZA4_CANGL</name>
<accession>A0AAN9JZA4</accession>
<organism evidence="1 2">
    <name type="scientific">Canavalia gladiata</name>
    <name type="common">Sword bean</name>
    <name type="synonym">Dolichos gladiatus</name>
    <dbReference type="NCBI Taxonomy" id="3824"/>
    <lineage>
        <taxon>Eukaryota</taxon>
        <taxon>Viridiplantae</taxon>
        <taxon>Streptophyta</taxon>
        <taxon>Embryophyta</taxon>
        <taxon>Tracheophyta</taxon>
        <taxon>Spermatophyta</taxon>
        <taxon>Magnoliopsida</taxon>
        <taxon>eudicotyledons</taxon>
        <taxon>Gunneridae</taxon>
        <taxon>Pentapetalae</taxon>
        <taxon>rosids</taxon>
        <taxon>fabids</taxon>
        <taxon>Fabales</taxon>
        <taxon>Fabaceae</taxon>
        <taxon>Papilionoideae</taxon>
        <taxon>50 kb inversion clade</taxon>
        <taxon>NPAAA clade</taxon>
        <taxon>indigoferoid/millettioid clade</taxon>
        <taxon>Phaseoleae</taxon>
        <taxon>Canavalia</taxon>
    </lineage>
</organism>
<sequence>MTFKCEGCEQGIIFEGAVEEAPKKEKRLGFLSRKKGKLLGSFFDLRLDFSFSDLPGVSGPSPASPFSRRISLRPVASPGDLLIATREKGTTVVCKNYIRNYHNSREKPYPTSTCYRLASSLRIQRFSSSYQDCVISSSEEGDIASSVVKV</sequence>
<gene>
    <name evidence="1" type="ORF">VNO77_41907</name>
</gene>
<keyword evidence="2" id="KW-1185">Reference proteome</keyword>
<dbReference type="Proteomes" id="UP001367508">
    <property type="component" value="Unassembled WGS sequence"/>
</dbReference>
<comment type="caution">
    <text evidence="1">The sequence shown here is derived from an EMBL/GenBank/DDBJ whole genome shotgun (WGS) entry which is preliminary data.</text>
</comment>